<evidence type="ECO:0000256" key="2">
    <source>
        <dbReference type="ARBA" id="ARBA00022769"/>
    </source>
</evidence>
<feature type="binding site" evidence="6">
    <location>
        <position position="60"/>
    </location>
    <ligand>
        <name>8-oxoguanine</name>
        <dbReference type="ChEBI" id="CHEBI:52617"/>
    </ligand>
</feature>
<comment type="domain">
    <text evidence="6">Contains two alpha-helical subdomains, with the 8-oxoguanine binding site located in a cleft at their interface. Contains a helix-hairpin-helix (HhH) structural motif and a Gly/Pro-rich sequence followed by a conserved Asp (HhH-GPD motif).</text>
</comment>
<proteinExistence type="inferred from homology"/>
<dbReference type="InterPro" id="IPR011257">
    <property type="entry name" value="DNA_glycosylase"/>
</dbReference>
<dbReference type="InterPro" id="IPR015254">
    <property type="entry name" value="AGOG-like"/>
</dbReference>
<feature type="binding site" evidence="6">
    <location>
        <position position="219"/>
    </location>
    <ligand>
        <name>8-oxoguanine</name>
        <dbReference type="ChEBI" id="CHEBI:52617"/>
    </ligand>
</feature>
<feature type="binding site" evidence="6">
    <location>
        <position position="223"/>
    </location>
    <ligand>
        <name>8-oxoguanine</name>
        <dbReference type="ChEBI" id="CHEBI:52617"/>
    </ligand>
</feature>
<dbReference type="eggNOG" id="arCOG04144">
    <property type="taxonomic scope" value="Archaea"/>
</dbReference>
<dbReference type="NCBIfam" id="NF009785">
    <property type="entry name" value="PRK13280.1-2"/>
    <property type="match status" value="1"/>
</dbReference>
<keyword evidence="2 6" id="KW-0228">DNA excision</keyword>
<comment type="caution">
    <text evidence="6">Lacks conserved residue(s) required for the propagation of feature annotation.</text>
</comment>
<dbReference type="EC" id="4.2.99.18" evidence="6"/>
<dbReference type="EMBL" id="CP000867">
    <property type="protein sequence ID" value="ABX01464.1"/>
    <property type="molecule type" value="Genomic_DNA"/>
</dbReference>
<dbReference type="HOGENOM" id="CLU_085935_0_0_2"/>
<evidence type="ECO:0000256" key="5">
    <source>
        <dbReference type="ARBA" id="ARBA00023239"/>
    </source>
</evidence>
<keyword evidence="4 6" id="KW-0234">DNA repair</keyword>
<evidence type="ECO:0000313" key="7">
    <source>
        <dbReference type="EMBL" id="ABX01464.1"/>
    </source>
</evidence>
<dbReference type="InterPro" id="IPR016544">
    <property type="entry name" value="AGOG"/>
</dbReference>
<dbReference type="GO" id="GO:0006284">
    <property type="term" value="P:base-excision repair"/>
    <property type="evidence" value="ECO:0007669"/>
    <property type="project" value="UniProtKB-UniRule"/>
</dbReference>
<name>A9A7S2_METM6</name>
<feature type="binding site" evidence="6">
    <location>
        <position position="183"/>
    </location>
    <ligand>
        <name>8-oxoguanine</name>
        <dbReference type="ChEBI" id="CHEBI:52617"/>
    </ligand>
</feature>
<feature type="binding site" evidence="6">
    <location>
        <position position="71"/>
    </location>
    <ligand>
        <name>8-oxoguanine</name>
        <dbReference type="ChEBI" id="CHEBI:52617"/>
    </ligand>
</feature>
<dbReference type="Pfam" id="PF09171">
    <property type="entry name" value="AGOG"/>
    <property type="match status" value="1"/>
</dbReference>
<dbReference type="Gene3D" id="1.10.340.30">
    <property type="entry name" value="Hypothetical protein, domain 2"/>
    <property type="match status" value="1"/>
</dbReference>
<evidence type="ECO:0000256" key="3">
    <source>
        <dbReference type="ARBA" id="ARBA00022801"/>
    </source>
</evidence>
<dbReference type="STRING" id="444158.MmarC6_0647"/>
<feature type="active site" description="Schiff-base intermediate with DNA" evidence="6">
    <location>
        <position position="153"/>
    </location>
</feature>
<dbReference type="AlphaFoldDB" id="A9A7S2"/>
<keyword evidence="3 6" id="KW-0378">Hydrolase</keyword>
<comment type="catalytic activity">
    <reaction evidence="6">
        <text>2'-deoxyribonucleotide-(2'-deoxyribose 5'-phosphate)-2'-deoxyribonucleotide-DNA = a 3'-end 2'-deoxyribonucleotide-(2,3-dehydro-2,3-deoxyribose 5'-phosphate)-DNA + a 5'-end 5'-phospho-2'-deoxyribonucleoside-DNA + H(+)</text>
        <dbReference type="Rhea" id="RHEA:66592"/>
        <dbReference type="Rhea" id="RHEA-COMP:13180"/>
        <dbReference type="Rhea" id="RHEA-COMP:16897"/>
        <dbReference type="Rhea" id="RHEA-COMP:17067"/>
        <dbReference type="ChEBI" id="CHEBI:15378"/>
        <dbReference type="ChEBI" id="CHEBI:136412"/>
        <dbReference type="ChEBI" id="CHEBI:157695"/>
        <dbReference type="ChEBI" id="CHEBI:167181"/>
        <dbReference type="EC" id="4.2.99.18"/>
    </reaction>
</comment>
<evidence type="ECO:0000256" key="4">
    <source>
        <dbReference type="ARBA" id="ARBA00023204"/>
    </source>
</evidence>
<dbReference type="EC" id="3.2.2.-" evidence="6"/>
<gene>
    <name evidence="7" type="ordered locus">MmarC6_0647</name>
</gene>
<comment type="similarity">
    <text evidence="6">Belongs to the archaeal N-glycosylase/DNA lyase (AGOG) family.</text>
</comment>
<comment type="function">
    <text evidence="6">DNA repair enzyme that is part of the base excision repair (BER) pathway; protects from oxidative damage by removing the major product of DNA oxidation, 8-oxoguanine (GO), from single- and double-stranded DNA substrates.</text>
</comment>
<dbReference type="PIRSF" id="PIRSF008955">
    <property type="entry name" value="AGOG"/>
    <property type="match status" value="1"/>
</dbReference>
<dbReference type="GO" id="GO:0000702">
    <property type="term" value="F:oxidized base lesion DNA N-glycosylase activity"/>
    <property type="evidence" value="ECO:0007669"/>
    <property type="project" value="UniProtKB-UniRule"/>
</dbReference>
<dbReference type="KEGG" id="mmx:MmarC6_0647"/>
<dbReference type="SUPFAM" id="SSF48150">
    <property type="entry name" value="DNA-glycosylase"/>
    <property type="match status" value="1"/>
</dbReference>
<protein>
    <recommendedName>
        <fullName evidence="6">N-glycosylase/DNA lyase</fullName>
    </recommendedName>
    <alternativeName>
        <fullName evidence="6">8-oxoguanine DNA glycosylase</fullName>
        <ecNumber evidence="6">3.2.2.-</ecNumber>
    </alternativeName>
    <alternativeName>
        <fullName evidence="6">AGOG</fullName>
    </alternativeName>
    <alternativeName>
        <fullName evidence="6">DNA-(apurinic or apyrimidinic site) lyase</fullName>
        <shortName evidence="6">AP lyase</shortName>
        <ecNumber evidence="6">4.2.99.18</ecNumber>
    </alternativeName>
</protein>
<feature type="active site" evidence="6">
    <location>
        <position position="185"/>
    </location>
</feature>
<dbReference type="HAMAP" id="MF_01168">
    <property type="entry name" value="AGOG"/>
    <property type="match status" value="1"/>
</dbReference>
<dbReference type="GO" id="GO:0140078">
    <property type="term" value="F:class I DNA-(apurinic or apyrimidinic site) endonuclease activity"/>
    <property type="evidence" value="ECO:0007669"/>
    <property type="project" value="UniProtKB-EC"/>
</dbReference>
<sequence>MENLEKINELIEIFGHFDVEFAKFMEEKIDTQYFVLENLQNSMKNDEMFIKLVILNSIVSYQLCTTGELWWSEFSEYWSKNDVNNKNLGEKYVYFLENSKGNRRLLNVKIKRIKKVIPFLETINLLDFKNYYFDMEKLLEKLSKHLNSKKNGKTLVFAIKMFGYASRIVFNEFVQYPEKIEIPKDSRIEKYTLKFTNENPVKFWNSVSKTTKIPPLHIDSIIWPVLGKTFNFKTCNRKIGEKSKYLSRLLEI</sequence>
<accession>A9A7S2</accession>
<keyword evidence="1 6" id="KW-0227">DNA damage</keyword>
<dbReference type="NCBIfam" id="NF009786">
    <property type="entry name" value="PRK13280.1-5"/>
    <property type="match status" value="1"/>
</dbReference>
<evidence type="ECO:0000256" key="1">
    <source>
        <dbReference type="ARBA" id="ARBA00022763"/>
    </source>
</evidence>
<keyword evidence="5 6" id="KW-0456">Lyase</keyword>
<feature type="binding site" evidence="6">
    <location>
        <position position="157"/>
    </location>
    <ligand>
        <name>8-oxoguanine</name>
        <dbReference type="ChEBI" id="CHEBI:52617"/>
    </ligand>
</feature>
<evidence type="ECO:0000256" key="6">
    <source>
        <dbReference type="HAMAP-Rule" id="MF_01168"/>
    </source>
</evidence>
<organism evidence="7">
    <name type="scientific">Methanococcus maripaludis (strain C6 / ATCC BAA-1332)</name>
    <dbReference type="NCBI Taxonomy" id="444158"/>
    <lineage>
        <taxon>Archaea</taxon>
        <taxon>Methanobacteriati</taxon>
        <taxon>Methanobacteriota</taxon>
        <taxon>Methanomada group</taxon>
        <taxon>Methanococci</taxon>
        <taxon>Methanococcales</taxon>
        <taxon>Methanococcaceae</taxon>
        <taxon>Methanococcus</taxon>
    </lineage>
</organism>
<dbReference type="PhylomeDB" id="A9A7S2"/>
<feature type="binding site" evidence="6">
    <location>
        <position position="32"/>
    </location>
    <ligand>
        <name>8-oxoguanine</name>
        <dbReference type="ChEBI" id="CHEBI:52617"/>
    </ligand>
</feature>
<dbReference type="OrthoDB" id="15106at2157"/>
<reference evidence="7" key="1">
    <citation type="submission" date="2007-10" db="EMBL/GenBank/DDBJ databases">
        <title>Complete sequence of Methanococcus maripaludis C6.</title>
        <authorList>
            <consortium name="US DOE Joint Genome Institute"/>
            <person name="Copeland A."/>
            <person name="Lucas S."/>
            <person name="Lapidus A."/>
            <person name="Barry K."/>
            <person name="Glavina del Rio T."/>
            <person name="Dalin E."/>
            <person name="Tice H."/>
            <person name="Pitluck S."/>
            <person name="Clum A."/>
            <person name="Schmutz J."/>
            <person name="Larimer F."/>
            <person name="Land M."/>
            <person name="Hauser L."/>
            <person name="Kyrpides N."/>
            <person name="Mikhailova N."/>
            <person name="Sieprawska-Lupa M."/>
            <person name="Whitman W.B."/>
            <person name="Richardson P."/>
        </authorList>
    </citation>
    <scope>NUCLEOTIDE SEQUENCE [LARGE SCALE GENOMIC DNA]</scope>
    <source>
        <strain evidence="7">C6</strain>
    </source>
</reference>